<evidence type="ECO:0000313" key="2">
    <source>
        <dbReference type="Proteomes" id="UP000295531"/>
    </source>
</evidence>
<evidence type="ECO:0000313" key="1">
    <source>
        <dbReference type="EMBL" id="TDP29455.1"/>
    </source>
</evidence>
<accession>A0A4R6NY93</accession>
<dbReference type="AlphaFoldDB" id="A0A4R6NY93"/>
<reference evidence="1 2" key="1">
    <citation type="submission" date="2019-03" db="EMBL/GenBank/DDBJ databases">
        <title>Freshwater and sediment microbial communities from various areas in North America, analyzing microbe dynamics in response to fracking.</title>
        <authorList>
            <person name="Lamendella R."/>
        </authorList>
    </citation>
    <scope>NUCLEOTIDE SEQUENCE [LARGE SCALE GENOMIC DNA]</scope>
    <source>
        <strain evidence="1 2">18_TX</strain>
    </source>
</reference>
<dbReference type="Proteomes" id="UP000295531">
    <property type="component" value="Unassembled WGS sequence"/>
</dbReference>
<gene>
    <name evidence="1" type="ORF">DEU29_11733</name>
</gene>
<sequence>MQTSEPTFENNRLFALAKQFKEITEHPGEFKFAINAHREIEYGTWSLSDFVWERPEISLFKLYLIELLQNLVTVRHTNGFEISSTTKAVIGGGTIKVIW</sequence>
<comment type="caution">
    <text evidence="1">The sequence shown here is derived from an EMBL/GenBank/DDBJ whole genome shotgun (WGS) entry which is preliminary data.</text>
</comment>
<proteinExistence type="predicted"/>
<organism evidence="1 2">
    <name type="scientific">Idiomarina aquatica</name>
    <dbReference type="NCBI Taxonomy" id="1327752"/>
    <lineage>
        <taxon>Bacteria</taxon>
        <taxon>Pseudomonadati</taxon>
        <taxon>Pseudomonadota</taxon>
        <taxon>Gammaproteobacteria</taxon>
        <taxon>Alteromonadales</taxon>
        <taxon>Idiomarinaceae</taxon>
        <taxon>Idiomarina</taxon>
    </lineage>
</organism>
<dbReference type="EMBL" id="SNXI01000017">
    <property type="protein sequence ID" value="TDP29455.1"/>
    <property type="molecule type" value="Genomic_DNA"/>
</dbReference>
<protein>
    <submittedName>
        <fullName evidence="1">Uncharacterized protein</fullName>
    </submittedName>
</protein>
<keyword evidence="2" id="KW-1185">Reference proteome</keyword>
<dbReference type="RefSeq" id="WP_133540443.1">
    <property type="nucleotide sequence ID" value="NZ_SNXI01000017.1"/>
</dbReference>
<name>A0A4R6NY93_9GAMM</name>